<dbReference type="PANTHER" id="PTHR32027">
    <property type="entry name" value="CYTOSINE DEAMINASE"/>
    <property type="match status" value="1"/>
</dbReference>
<dbReference type="SUPFAM" id="SSF51556">
    <property type="entry name" value="Metallo-dependent hydrolases"/>
    <property type="match status" value="1"/>
</dbReference>
<protein>
    <submittedName>
        <fullName evidence="2">Cytosine/adenosine deaminase-related metal-dependent hydrolase</fullName>
    </submittedName>
</protein>
<dbReference type="InterPro" id="IPR052349">
    <property type="entry name" value="Metallo-hydrolase_Enzymes"/>
</dbReference>
<dbReference type="NCBIfam" id="NF005312">
    <property type="entry name" value="PRK06846.1"/>
    <property type="match status" value="1"/>
</dbReference>
<feature type="domain" description="Amidohydrolase 3" evidence="1">
    <location>
        <begin position="102"/>
        <end position="382"/>
    </location>
</feature>
<dbReference type="InterPro" id="IPR032466">
    <property type="entry name" value="Metal_Hydrolase"/>
</dbReference>
<dbReference type="Pfam" id="PF07969">
    <property type="entry name" value="Amidohydro_3"/>
    <property type="match status" value="1"/>
</dbReference>
<evidence type="ECO:0000259" key="1">
    <source>
        <dbReference type="Pfam" id="PF07969"/>
    </source>
</evidence>
<organism evidence="2 3">
    <name type="scientific">Neobacillus ginsengisoli</name>
    <dbReference type="NCBI Taxonomy" id="904295"/>
    <lineage>
        <taxon>Bacteria</taxon>
        <taxon>Bacillati</taxon>
        <taxon>Bacillota</taxon>
        <taxon>Bacilli</taxon>
        <taxon>Bacillales</taxon>
        <taxon>Bacillaceae</taxon>
        <taxon>Neobacillus</taxon>
    </lineage>
</organism>
<evidence type="ECO:0000313" key="2">
    <source>
        <dbReference type="EMBL" id="MDQ0201281.1"/>
    </source>
</evidence>
<dbReference type="SUPFAM" id="SSF51338">
    <property type="entry name" value="Composite domain of metallo-dependent hydrolases"/>
    <property type="match status" value="1"/>
</dbReference>
<name>A0ABT9Y0L1_9BACI</name>
<keyword evidence="2" id="KW-0378">Hydrolase</keyword>
<dbReference type="PANTHER" id="PTHR32027:SF9">
    <property type="entry name" value="BLL3847 PROTEIN"/>
    <property type="match status" value="1"/>
</dbReference>
<keyword evidence="3" id="KW-1185">Reference proteome</keyword>
<dbReference type="CDD" id="cd01293">
    <property type="entry name" value="Bact_CD"/>
    <property type="match status" value="1"/>
</dbReference>
<reference evidence="2 3" key="1">
    <citation type="submission" date="2023-07" db="EMBL/GenBank/DDBJ databases">
        <title>Genomic Encyclopedia of Type Strains, Phase IV (KMG-IV): sequencing the most valuable type-strain genomes for metagenomic binning, comparative biology and taxonomic classification.</title>
        <authorList>
            <person name="Goeker M."/>
        </authorList>
    </citation>
    <scope>NUCLEOTIDE SEQUENCE [LARGE SCALE GENOMIC DNA]</scope>
    <source>
        <strain evidence="2 3">DSM 27594</strain>
    </source>
</reference>
<proteinExistence type="predicted"/>
<evidence type="ECO:0000313" key="3">
    <source>
        <dbReference type="Proteomes" id="UP001224122"/>
    </source>
</evidence>
<dbReference type="Proteomes" id="UP001224122">
    <property type="component" value="Unassembled WGS sequence"/>
</dbReference>
<dbReference type="InterPro" id="IPR013108">
    <property type="entry name" value="Amidohydro_3"/>
</dbReference>
<dbReference type="Gene3D" id="2.30.40.10">
    <property type="entry name" value="Urease, subunit C, domain 1"/>
    <property type="match status" value="1"/>
</dbReference>
<gene>
    <name evidence="2" type="ORF">J2S10_004487</name>
</gene>
<accession>A0ABT9Y0L1</accession>
<sequence length="416" mass="45643">MNSSYWLQNVRLEVGYKRENGRVVGTETEICHLLITNGEISKIVKDGETISDHLPKTDAKGLLLLPSFIEKHVHLDKTYMGDNQWRACIPASGVIERCEIEKTILASMPTSTRERAEALLEVLLAAGSTHVRTHVDIYPEVGLQNLEEVQKALETYSNKLSSEIVAFAQHGLLRPGTLKLIREAVRNGAGIVGAVDPATVDNNIEESLVQLMAIAVEGNADIDLHLHDPGHLGTFTMKRLAYLTKQAGWEGRVAISHAFGLGDVSTGEAYEVAQILKEAGISIVTSVPIGRAIPPVKLLSEWGVEVAVGNDNIYDSWWPTGNGDILERAGRLLEYFRWTDEVSLTQAFKYITGGKTPLDKDGNQVWPKVGDAANMVLVDANCSAETIARRSKRKAVFYNGNLVSGSLNEQNHSIQR</sequence>
<dbReference type="Gene3D" id="3.20.20.140">
    <property type="entry name" value="Metal-dependent hydrolases"/>
    <property type="match status" value="1"/>
</dbReference>
<dbReference type="EMBL" id="JAUSTW010000009">
    <property type="protein sequence ID" value="MDQ0201281.1"/>
    <property type="molecule type" value="Genomic_DNA"/>
</dbReference>
<dbReference type="InterPro" id="IPR011059">
    <property type="entry name" value="Metal-dep_hydrolase_composite"/>
</dbReference>
<dbReference type="GO" id="GO:0016787">
    <property type="term" value="F:hydrolase activity"/>
    <property type="evidence" value="ECO:0007669"/>
    <property type="project" value="UniProtKB-KW"/>
</dbReference>
<dbReference type="RefSeq" id="WP_307412473.1">
    <property type="nucleotide sequence ID" value="NZ_JAUSTW010000009.1"/>
</dbReference>
<comment type="caution">
    <text evidence="2">The sequence shown here is derived from an EMBL/GenBank/DDBJ whole genome shotgun (WGS) entry which is preliminary data.</text>
</comment>